<evidence type="ECO:0000256" key="4">
    <source>
        <dbReference type="ARBA" id="ARBA00022989"/>
    </source>
</evidence>
<organism evidence="7 9">
    <name type="scientific">Lingula anatina</name>
    <name type="common">Brachiopod</name>
    <name type="synonym">Lingula unguis</name>
    <dbReference type="NCBI Taxonomy" id="7574"/>
    <lineage>
        <taxon>Eukaryota</taxon>
        <taxon>Metazoa</taxon>
        <taxon>Spiralia</taxon>
        <taxon>Lophotrochozoa</taxon>
        <taxon>Brachiopoda</taxon>
        <taxon>Linguliformea</taxon>
        <taxon>Lingulata</taxon>
        <taxon>Lingulida</taxon>
        <taxon>Linguloidea</taxon>
        <taxon>Lingulidae</taxon>
        <taxon>Lingula</taxon>
    </lineage>
</organism>
<keyword evidence="5 6" id="KW-0472">Membrane</keyword>
<accession>A0A1S3HCF8</accession>
<evidence type="ECO:0000313" key="7">
    <source>
        <dbReference type="Proteomes" id="UP000085678"/>
    </source>
</evidence>
<dbReference type="Proteomes" id="UP000085678">
    <property type="component" value="Unplaced"/>
</dbReference>
<dbReference type="PANTHER" id="PTHR14948">
    <property type="entry name" value="NG5"/>
    <property type="match status" value="1"/>
</dbReference>
<evidence type="ECO:0000256" key="1">
    <source>
        <dbReference type="ARBA" id="ARBA00004370"/>
    </source>
</evidence>
<dbReference type="InterPro" id="IPR007593">
    <property type="entry name" value="CD225/Dispanin_fam"/>
</dbReference>
<evidence type="ECO:0000313" key="8">
    <source>
        <dbReference type="RefSeq" id="XP_013383691.1"/>
    </source>
</evidence>
<dbReference type="AlphaFoldDB" id="A0A1S3HCF8"/>
<keyword evidence="7" id="KW-1185">Reference proteome</keyword>
<evidence type="ECO:0000256" key="5">
    <source>
        <dbReference type="ARBA" id="ARBA00023136"/>
    </source>
</evidence>
<evidence type="ECO:0000256" key="6">
    <source>
        <dbReference type="SAM" id="Phobius"/>
    </source>
</evidence>
<dbReference type="RefSeq" id="XP_013383691.1">
    <property type="nucleotide sequence ID" value="XM_013528237.1"/>
</dbReference>
<evidence type="ECO:0000313" key="9">
    <source>
        <dbReference type="RefSeq" id="XP_013383698.1"/>
    </source>
</evidence>
<gene>
    <name evidence="8 9" type="primary">LOC106154022</name>
</gene>
<dbReference type="GO" id="GO:0016020">
    <property type="term" value="C:membrane"/>
    <property type="evidence" value="ECO:0007669"/>
    <property type="project" value="UniProtKB-SubCell"/>
</dbReference>
<protein>
    <submittedName>
        <fullName evidence="8 9">Tumor suppressor candidate 5 homolog</fullName>
    </submittedName>
</protein>
<keyword evidence="4 6" id="KW-1133">Transmembrane helix</keyword>
<dbReference type="Pfam" id="PF04505">
    <property type="entry name" value="CD225"/>
    <property type="match status" value="1"/>
</dbReference>
<dbReference type="InterPro" id="IPR051423">
    <property type="entry name" value="CD225/Dispanin"/>
</dbReference>
<dbReference type="OrthoDB" id="10038436at2759"/>
<proteinExistence type="inferred from homology"/>
<feature type="transmembrane region" description="Helical" evidence="6">
    <location>
        <begin position="66"/>
        <end position="91"/>
    </location>
</feature>
<dbReference type="GeneID" id="106154022"/>
<sequence>MNGSGHYPGPPAYGHQYAQNIQQGHQYPQPGKSDAHAQNTVVMAQPAASHTVVIQPPTSTPRPSSYLGLAIFVTICCNLPIGIIAIIVSLCSGCAADENNMDSARLRGKISMGLSITGIILTIGGAIAVILYFTVLVKAAVTTVGAVVG</sequence>
<evidence type="ECO:0000256" key="2">
    <source>
        <dbReference type="ARBA" id="ARBA00006843"/>
    </source>
</evidence>
<evidence type="ECO:0000256" key="3">
    <source>
        <dbReference type="ARBA" id="ARBA00022692"/>
    </source>
</evidence>
<name>A0A1S3HCF8_LINAN</name>
<dbReference type="KEGG" id="lak:106154022"/>
<comment type="subcellular location">
    <subcellularLocation>
        <location evidence="1">Membrane</location>
    </subcellularLocation>
</comment>
<dbReference type="PANTHER" id="PTHR14948:SF25">
    <property type="entry name" value="DUF4190 DOMAIN-CONTAINING PROTEIN"/>
    <property type="match status" value="1"/>
</dbReference>
<reference evidence="8 9" key="1">
    <citation type="submission" date="2025-04" db="UniProtKB">
        <authorList>
            <consortium name="RefSeq"/>
        </authorList>
    </citation>
    <scope>IDENTIFICATION</scope>
    <source>
        <tissue evidence="8 9">Gonads</tissue>
    </source>
</reference>
<comment type="similarity">
    <text evidence="2">Belongs to the CD225/Dispanin family.</text>
</comment>
<dbReference type="RefSeq" id="XP_013383698.1">
    <property type="nucleotide sequence ID" value="XM_013528244.1"/>
</dbReference>
<feature type="transmembrane region" description="Helical" evidence="6">
    <location>
        <begin position="112"/>
        <end position="135"/>
    </location>
</feature>
<keyword evidence="3 6" id="KW-0812">Transmembrane</keyword>